<dbReference type="AlphaFoldDB" id="A0AA96WBE8"/>
<sequence>MPQALAADSASRMGCGRADGCDLANHWLYGAISRLEQVTQRKQMMGGLGSYSYSYFLTHNLGIGRTISLIIGSNLMLWGVGLPIRGLGILIFSVLADYTTPLIQRIVLAVLPGLDDVLTTSPKRQVRTWHLNVGDRVRYCGEMVRQI</sequence>
<accession>A0AA96WBE8</accession>
<name>A0AA96WBE8_9CYAN</name>
<keyword evidence="1" id="KW-1133">Transmembrane helix</keyword>
<feature type="transmembrane region" description="Helical" evidence="1">
    <location>
        <begin position="75"/>
        <end position="96"/>
    </location>
</feature>
<keyword evidence="1" id="KW-0472">Membrane</keyword>
<evidence type="ECO:0000313" key="2">
    <source>
        <dbReference type="EMBL" id="WNZ21820.1"/>
    </source>
</evidence>
<protein>
    <submittedName>
        <fullName evidence="2">Uncharacterized protein</fullName>
    </submittedName>
</protein>
<evidence type="ECO:0000256" key="1">
    <source>
        <dbReference type="SAM" id="Phobius"/>
    </source>
</evidence>
<gene>
    <name evidence="2" type="ORF">HJG54_02345</name>
</gene>
<organism evidence="2">
    <name type="scientific">Leptolyngbya sp. NK1-12</name>
    <dbReference type="NCBI Taxonomy" id="2547451"/>
    <lineage>
        <taxon>Bacteria</taxon>
        <taxon>Bacillati</taxon>
        <taxon>Cyanobacteriota</taxon>
        <taxon>Cyanophyceae</taxon>
        <taxon>Leptolyngbyales</taxon>
        <taxon>Leptolyngbyaceae</taxon>
        <taxon>Leptolyngbya group</taxon>
        <taxon>Leptolyngbya</taxon>
    </lineage>
</organism>
<reference evidence="2" key="1">
    <citation type="submission" date="2020-05" db="EMBL/GenBank/DDBJ databases">
        <authorList>
            <person name="Zhu T."/>
            <person name="Keshari N."/>
            <person name="Lu X."/>
        </authorList>
    </citation>
    <scope>NUCLEOTIDE SEQUENCE</scope>
    <source>
        <strain evidence="2">NK1-12</strain>
    </source>
</reference>
<proteinExistence type="predicted"/>
<keyword evidence="1" id="KW-0812">Transmembrane</keyword>
<dbReference type="RefSeq" id="WP_316433126.1">
    <property type="nucleotide sequence ID" value="NZ_CP053586.1"/>
</dbReference>
<dbReference type="EMBL" id="CP053586">
    <property type="protein sequence ID" value="WNZ21820.1"/>
    <property type="molecule type" value="Genomic_DNA"/>
</dbReference>